<proteinExistence type="predicted"/>
<evidence type="ECO:0000313" key="3">
    <source>
        <dbReference type="Proteomes" id="UP000298652"/>
    </source>
</evidence>
<evidence type="ECO:0000256" key="1">
    <source>
        <dbReference type="SAM" id="MobiDB-lite"/>
    </source>
</evidence>
<gene>
    <name evidence="2" type="ORF">SEVIR_2G317951v2</name>
</gene>
<evidence type="ECO:0008006" key="4">
    <source>
        <dbReference type="Google" id="ProtNLM"/>
    </source>
</evidence>
<name>A0A4U6VXB1_SETVI</name>
<reference evidence="2" key="1">
    <citation type="submission" date="2019-03" db="EMBL/GenBank/DDBJ databases">
        <title>WGS assembly of Setaria viridis.</title>
        <authorList>
            <person name="Huang P."/>
            <person name="Jenkins J."/>
            <person name="Grimwood J."/>
            <person name="Barry K."/>
            <person name="Healey A."/>
            <person name="Mamidi S."/>
            <person name="Sreedasyam A."/>
            <person name="Shu S."/>
            <person name="Feldman M."/>
            <person name="Wu J."/>
            <person name="Yu Y."/>
            <person name="Chen C."/>
            <person name="Johnson J."/>
            <person name="Rokhsar D."/>
            <person name="Baxter I."/>
            <person name="Schmutz J."/>
            <person name="Brutnell T."/>
            <person name="Kellogg E."/>
        </authorList>
    </citation>
    <scope>NUCLEOTIDE SEQUENCE [LARGE SCALE GENOMIC DNA]</scope>
</reference>
<accession>A0A4U6VXB1</accession>
<dbReference type="AlphaFoldDB" id="A0A4U6VXB1"/>
<feature type="region of interest" description="Disordered" evidence="1">
    <location>
        <begin position="189"/>
        <end position="219"/>
    </location>
</feature>
<dbReference type="Proteomes" id="UP000298652">
    <property type="component" value="Chromosome 2"/>
</dbReference>
<dbReference type="PANTHER" id="PTHR31325">
    <property type="entry name" value="OS01G0798800 PROTEIN-RELATED"/>
    <property type="match status" value="1"/>
</dbReference>
<organism evidence="2 3">
    <name type="scientific">Setaria viridis</name>
    <name type="common">Green bristlegrass</name>
    <name type="synonym">Setaria italica subsp. viridis</name>
    <dbReference type="NCBI Taxonomy" id="4556"/>
    <lineage>
        <taxon>Eukaryota</taxon>
        <taxon>Viridiplantae</taxon>
        <taxon>Streptophyta</taxon>
        <taxon>Embryophyta</taxon>
        <taxon>Tracheophyta</taxon>
        <taxon>Spermatophyta</taxon>
        <taxon>Magnoliopsida</taxon>
        <taxon>Liliopsida</taxon>
        <taxon>Poales</taxon>
        <taxon>Poaceae</taxon>
        <taxon>PACMAD clade</taxon>
        <taxon>Panicoideae</taxon>
        <taxon>Panicodae</taxon>
        <taxon>Paniceae</taxon>
        <taxon>Cenchrinae</taxon>
        <taxon>Setaria</taxon>
    </lineage>
</organism>
<keyword evidence="3" id="KW-1185">Reference proteome</keyword>
<dbReference type="Gramene" id="TKW34628">
    <property type="protein sequence ID" value="TKW34628"/>
    <property type="gene ID" value="SEVIR_2G317951v2"/>
</dbReference>
<sequence>MKSCSSSHRIVGLVLQYLKRGWMDYMTDAASYRMFNDHRGQWALERNRCSHHLNLSRSLDRPFDESVLLWHIATDFCFYSGEFPRHRCAFSKDKSIWSTLLEAATAQKKSLPSPRTSSQCGEFTCCKAVQCRQMSNYMMYLLFVNPEMLLPGSRRNLFTTAYNELKGILDDDGNLNLPVEETVLAQRIDHQRSKKKKKKKKNRPSATTASRRFPKGRFRPRRLVSCSRVVGSG</sequence>
<feature type="compositionally biased region" description="Basic residues" evidence="1">
    <location>
        <begin position="192"/>
        <end position="203"/>
    </location>
</feature>
<dbReference type="EMBL" id="CM016553">
    <property type="protein sequence ID" value="TKW34628.1"/>
    <property type="molecule type" value="Genomic_DNA"/>
</dbReference>
<evidence type="ECO:0000313" key="2">
    <source>
        <dbReference type="EMBL" id="TKW34628.1"/>
    </source>
</evidence>
<protein>
    <recommendedName>
        <fullName evidence="4">DUF4220 domain-containing protein</fullName>
    </recommendedName>
</protein>